<evidence type="ECO:0000313" key="2">
    <source>
        <dbReference type="EMBL" id="EAT59785.1"/>
    </source>
</evidence>
<dbReference type="SUPFAM" id="SSF53448">
    <property type="entry name" value="Nucleotide-diphospho-sugar transferases"/>
    <property type="match status" value="1"/>
</dbReference>
<keyword evidence="3" id="KW-1185">Reference proteome</keyword>
<dbReference type="AlphaFoldDB" id="Q0YTW7"/>
<reference evidence="2 3" key="1">
    <citation type="submission" date="2006-07" db="EMBL/GenBank/DDBJ databases">
        <title>Annotation of the draft genome assembly of Chlorobium ferroxidans DSM 13031.</title>
        <authorList>
            <consortium name="US DOE Joint Genome Institute (JGI-ORNL)"/>
            <person name="Larimer F."/>
            <person name="Land M."/>
            <person name="Hauser L."/>
        </authorList>
    </citation>
    <scope>NUCLEOTIDE SEQUENCE [LARGE SCALE GENOMIC DNA]</scope>
    <source>
        <strain evidence="2 3">DSM 13031</strain>
    </source>
</reference>
<dbReference type="PANTHER" id="PTHR22572">
    <property type="entry name" value="SUGAR-1-PHOSPHATE GUANYL TRANSFERASE"/>
    <property type="match status" value="1"/>
</dbReference>
<dbReference type="InterPro" id="IPR050486">
    <property type="entry name" value="Mannose-1P_guanyltransferase"/>
</dbReference>
<dbReference type="InterPro" id="IPR029044">
    <property type="entry name" value="Nucleotide-diphossugar_trans"/>
</dbReference>
<dbReference type="Proteomes" id="UP000004162">
    <property type="component" value="Unassembled WGS sequence"/>
</dbReference>
<evidence type="ECO:0000313" key="3">
    <source>
        <dbReference type="Proteomes" id="UP000004162"/>
    </source>
</evidence>
<dbReference type="Pfam" id="PF00483">
    <property type="entry name" value="NTP_transferase"/>
    <property type="match status" value="1"/>
</dbReference>
<comment type="caution">
    <text evidence="2">The sequence shown here is derived from an EMBL/GenBank/DDBJ whole genome shotgun (WGS) entry which is preliminary data.</text>
</comment>
<organism evidence="2 3">
    <name type="scientific">Chlorobium ferrooxidans DSM 13031</name>
    <dbReference type="NCBI Taxonomy" id="377431"/>
    <lineage>
        <taxon>Bacteria</taxon>
        <taxon>Pseudomonadati</taxon>
        <taxon>Chlorobiota</taxon>
        <taxon>Chlorobiia</taxon>
        <taxon>Chlorobiales</taxon>
        <taxon>Chlorobiaceae</taxon>
        <taxon>Chlorobium/Pelodictyon group</taxon>
        <taxon>Chlorobium</taxon>
    </lineage>
</organism>
<dbReference type="InterPro" id="IPR005835">
    <property type="entry name" value="NTP_transferase_dom"/>
</dbReference>
<dbReference type="OrthoDB" id="9813880at2"/>
<feature type="domain" description="Nucleotidyl transferase" evidence="1">
    <location>
        <begin position="3"/>
        <end position="228"/>
    </location>
</feature>
<dbReference type="GO" id="GO:0016740">
    <property type="term" value="F:transferase activity"/>
    <property type="evidence" value="ECO:0007669"/>
    <property type="project" value="UniProtKB-KW"/>
</dbReference>
<evidence type="ECO:0000259" key="1">
    <source>
        <dbReference type="Pfam" id="PF00483"/>
    </source>
</evidence>
<name>Q0YTW7_9CHLB</name>
<gene>
    <name evidence="2" type="ORF">CferDRAFT_1792</name>
</gene>
<dbReference type="RefSeq" id="WP_006365563.1">
    <property type="nucleotide sequence ID" value="NZ_AASE01000002.1"/>
</dbReference>
<proteinExistence type="predicted"/>
<dbReference type="EMBL" id="AASE01000002">
    <property type="protein sequence ID" value="EAT59785.1"/>
    <property type="molecule type" value="Genomic_DNA"/>
</dbReference>
<accession>Q0YTW7</accession>
<protein>
    <submittedName>
        <fullName evidence="2">Nucleotidyl transferase</fullName>
    </submittedName>
</protein>
<dbReference type="Gene3D" id="3.90.550.10">
    <property type="entry name" value="Spore Coat Polysaccharide Biosynthesis Protein SpsA, Chain A"/>
    <property type="match status" value="1"/>
</dbReference>
<keyword evidence="2" id="KW-0808">Transferase</keyword>
<sequence>MRALLLAAGCGTRLRPLTNVMPKCLVPVKGKPLLEIWLDRLTRAGAGPFLVNTHYLAEQVERFVDASPFREQVTLVHEPELLGTAGTLVANLHFFQGREGMLIHADNYSLADLSAFMEAHRQRPEECVMTMMTFRTDRPSTCGIVELDGRGVVAGFYEKDPDFHGNLANGAVYILSSDFLEMIGRDLGSAKDFSTEVLGGLMGRIYTYETREVFLDVGTPEMYNRANTEA</sequence>
<dbReference type="CDD" id="cd04181">
    <property type="entry name" value="NTP_transferase"/>
    <property type="match status" value="1"/>
</dbReference>
<reference evidence="2 3" key="2">
    <citation type="submission" date="2006-07" db="EMBL/GenBank/DDBJ databases">
        <title>Sequencing of the draft genome and assembly of Chlorobium ferroxidans DSM 13031.</title>
        <authorList>
            <consortium name="US DOE Joint Genome Institute (JGI-PGF)"/>
            <person name="Copeland A."/>
            <person name="Lucas S."/>
            <person name="Lapidus A."/>
            <person name="Barry K."/>
            <person name="Glavina del Rio T."/>
            <person name="Dalin E."/>
            <person name="Tice H."/>
            <person name="Bruce D."/>
            <person name="Pitluck S."/>
            <person name="Richardson P."/>
        </authorList>
    </citation>
    <scope>NUCLEOTIDE SEQUENCE [LARGE SCALE GENOMIC DNA]</scope>
    <source>
        <strain evidence="2 3">DSM 13031</strain>
    </source>
</reference>